<name>A0AAD5IW95_ACENE</name>
<evidence type="ECO:0000256" key="1">
    <source>
        <dbReference type="SAM" id="MobiDB-lite"/>
    </source>
</evidence>
<keyword evidence="3" id="KW-1185">Reference proteome</keyword>
<dbReference type="Proteomes" id="UP001064489">
    <property type="component" value="Chromosome 5"/>
</dbReference>
<gene>
    <name evidence="2" type="ORF">LWI28_027800</name>
</gene>
<proteinExistence type="predicted"/>
<dbReference type="AlphaFoldDB" id="A0AAD5IW95"/>
<reference evidence="2" key="1">
    <citation type="journal article" date="2022" name="Plant J.">
        <title>Strategies of tolerance reflected in two North American maple genomes.</title>
        <authorList>
            <person name="McEvoy S.L."/>
            <person name="Sezen U.U."/>
            <person name="Trouern-Trend A."/>
            <person name="McMahon S.M."/>
            <person name="Schaberg P.G."/>
            <person name="Yang J."/>
            <person name="Wegrzyn J.L."/>
            <person name="Swenson N.G."/>
        </authorList>
    </citation>
    <scope>NUCLEOTIDE SEQUENCE</scope>
    <source>
        <strain evidence="2">91603</strain>
    </source>
</reference>
<accession>A0AAD5IW95</accession>
<feature type="region of interest" description="Disordered" evidence="1">
    <location>
        <begin position="1"/>
        <end position="20"/>
    </location>
</feature>
<evidence type="ECO:0000313" key="2">
    <source>
        <dbReference type="EMBL" id="KAI9178549.1"/>
    </source>
</evidence>
<protein>
    <submittedName>
        <fullName evidence="2">Uncharacterized protein</fullName>
    </submittedName>
</protein>
<evidence type="ECO:0000313" key="3">
    <source>
        <dbReference type="Proteomes" id="UP001064489"/>
    </source>
</evidence>
<dbReference type="EMBL" id="JAJSOW010000102">
    <property type="protein sequence ID" value="KAI9178549.1"/>
    <property type="molecule type" value="Genomic_DNA"/>
</dbReference>
<comment type="caution">
    <text evidence="2">The sequence shown here is derived from an EMBL/GenBank/DDBJ whole genome shotgun (WGS) entry which is preliminary data.</text>
</comment>
<reference evidence="2" key="2">
    <citation type="submission" date="2023-02" db="EMBL/GenBank/DDBJ databases">
        <authorList>
            <person name="Swenson N.G."/>
            <person name="Wegrzyn J.L."/>
            <person name="Mcevoy S.L."/>
        </authorList>
    </citation>
    <scope>NUCLEOTIDE SEQUENCE</scope>
    <source>
        <strain evidence="2">91603</strain>
        <tissue evidence="2">Leaf</tissue>
    </source>
</reference>
<sequence length="90" mass="9261">MHSQVLPSCGVPSSPLPAASHQMTAPAVPIVTAPSSSSSPAAVSISGPTDIGITRACDLFELGFMCGKNFVDLLRNSVSDLARVSMDVLF</sequence>
<organism evidence="2 3">
    <name type="scientific">Acer negundo</name>
    <name type="common">Box elder</name>
    <dbReference type="NCBI Taxonomy" id="4023"/>
    <lineage>
        <taxon>Eukaryota</taxon>
        <taxon>Viridiplantae</taxon>
        <taxon>Streptophyta</taxon>
        <taxon>Embryophyta</taxon>
        <taxon>Tracheophyta</taxon>
        <taxon>Spermatophyta</taxon>
        <taxon>Magnoliopsida</taxon>
        <taxon>eudicotyledons</taxon>
        <taxon>Gunneridae</taxon>
        <taxon>Pentapetalae</taxon>
        <taxon>rosids</taxon>
        <taxon>malvids</taxon>
        <taxon>Sapindales</taxon>
        <taxon>Sapindaceae</taxon>
        <taxon>Hippocastanoideae</taxon>
        <taxon>Acereae</taxon>
        <taxon>Acer</taxon>
    </lineage>
</organism>